<accession>A0ABN9LIA8</accession>
<reference evidence="2" key="1">
    <citation type="submission" date="2023-07" db="EMBL/GenBank/DDBJ databases">
        <authorList>
            <person name="Stuckert A."/>
        </authorList>
    </citation>
    <scope>NUCLEOTIDE SEQUENCE</scope>
</reference>
<dbReference type="EMBL" id="CAUEEQ010017528">
    <property type="protein sequence ID" value="CAJ0940564.1"/>
    <property type="molecule type" value="Genomic_DNA"/>
</dbReference>
<feature type="compositionally biased region" description="Basic and acidic residues" evidence="1">
    <location>
        <begin position="16"/>
        <end position="28"/>
    </location>
</feature>
<evidence type="ECO:0000313" key="3">
    <source>
        <dbReference type="Proteomes" id="UP001176940"/>
    </source>
</evidence>
<keyword evidence="3" id="KW-1185">Reference proteome</keyword>
<proteinExistence type="predicted"/>
<dbReference type="Gene3D" id="1.10.287.3160">
    <property type="match status" value="1"/>
</dbReference>
<organism evidence="2 3">
    <name type="scientific">Ranitomeya imitator</name>
    <name type="common">mimic poison frog</name>
    <dbReference type="NCBI Taxonomy" id="111125"/>
    <lineage>
        <taxon>Eukaryota</taxon>
        <taxon>Metazoa</taxon>
        <taxon>Chordata</taxon>
        <taxon>Craniata</taxon>
        <taxon>Vertebrata</taxon>
        <taxon>Euteleostomi</taxon>
        <taxon>Amphibia</taxon>
        <taxon>Batrachia</taxon>
        <taxon>Anura</taxon>
        <taxon>Neobatrachia</taxon>
        <taxon>Hyloidea</taxon>
        <taxon>Dendrobatidae</taxon>
        <taxon>Dendrobatinae</taxon>
        <taxon>Ranitomeya</taxon>
    </lineage>
</organism>
<evidence type="ECO:0000313" key="2">
    <source>
        <dbReference type="EMBL" id="CAJ0940564.1"/>
    </source>
</evidence>
<gene>
    <name evidence="2" type="ORF">RIMI_LOCUS8721104</name>
</gene>
<feature type="region of interest" description="Disordered" evidence="1">
    <location>
        <begin position="1"/>
        <end position="91"/>
    </location>
</feature>
<dbReference type="Proteomes" id="UP001176940">
    <property type="component" value="Unassembled WGS sequence"/>
</dbReference>
<comment type="caution">
    <text evidence="2">The sequence shown here is derived from an EMBL/GenBank/DDBJ whole genome shotgun (WGS) entry which is preliminary data.</text>
</comment>
<evidence type="ECO:0000256" key="1">
    <source>
        <dbReference type="SAM" id="MobiDB-lite"/>
    </source>
</evidence>
<protein>
    <submittedName>
        <fullName evidence="2">Uncharacterized protein</fullName>
    </submittedName>
</protein>
<sequence length="311" mass="34499">MIEEMTGLGSENGKGSARENGKESEKRNASQKGSELVREREKKKGSESVKERGKGNESEKNEREKESVKGNESEIANGTMKEKETVNEAGTERENVLEIGKTKIKVEKIAETKGRICGMKEIKKNYMMIENQKFKAILKKQLSQPEKKFANRKYLEARYPFPQDTKEWIDPPEVDPPVSRLAAQTLLSLPDSSTLRDTADRQVERMARSIFEAAGASLAPVFASVWAATAILAWAKNLQAGLQASAPELSDQAVQIAVIADYMLHAALDSARGVAGIASNAITIWRILWLREWKAEPASKKSLIHLPYLSG</sequence>
<name>A0ABN9LIA8_9NEOB</name>
<feature type="compositionally biased region" description="Basic and acidic residues" evidence="1">
    <location>
        <begin position="80"/>
        <end position="91"/>
    </location>
</feature>
<feature type="compositionally biased region" description="Basic and acidic residues" evidence="1">
    <location>
        <begin position="35"/>
        <end position="72"/>
    </location>
</feature>